<keyword evidence="2" id="KW-1185">Reference proteome</keyword>
<dbReference type="AlphaFoldDB" id="A0A843X000"/>
<dbReference type="EMBL" id="NMUH01004470">
    <property type="protein sequence ID" value="MQM09784.1"/>
    <property type="molecule type" value="Genomic_DNA"/>
</dbReference>
<accession>A0A843X000</accession>
<protein>
    <submittedName>
        <fullName evidence="1">Uncharacterized protein</fullName>
    </submittedName>
</protein>
<gene>
    <name evidence="1" type="ORF">Taro_042659</name>
</gene>
<evidence type="ECO:0000313" key="2">
    <source>
        <dbReference type="Proteomes" id="UP000652761"/>
    </source>
</evidence>
<reference evidence="1" key="1">
    <citation type="submission" date="2017-07" db="EMBL/GenBank/DDBJ databases">
        <title>Taro Niue Genome Assembly and Annotation.</title>
        <authorList>
            <person name="Atibalentja N."/>
            <person name="Keating K."/>
            <person name="Fields C.J."/>
        </authorList>
    </citation>
    <scope>NUCLEOTIDE SEQUENCE</scope>
    <source>
        <strain evidence="1">Niue_2</strain>
        <tissue evidence="1">Leaf</tissue>
    </source>
</reference>
<evidence type="ECO:0000313" key="1">
    <source>
        <dbReference type="EMBL" id="MQM09784.1"/>
    </source>
</evidence>
<organism evidence="1 2">
    <name type="scientific">Colocasia esculenta</name>
    <name type="common">Wild taro</name>
    <name type="synonym">Arum esculentum</name>
    <dbReference type="NCBI Taxonomy" id="4460"/>
    <lineage>
        <taxon>Eukaryota</taxon>
        <taxon>Viridiplantae</taxon>
        <taxon>Streptophyta</taxon>
        <taxon>Embryophyta</taxon>
        <taxon>Tracheophyta</taxon>
        <taxon>Spermatophyta</taxon>
        <taxon>Magnoliopsida</taxon>
        <taxon>Liliopsida</taxon>
        <taxon>Araceae</taxon>
        <taxon>Aroideae</taxon>
        <taxon>Colocasieae</taxon>
        <taxon>Colocasia</taxon>
    </lineage>
</organism>
<dbReference type="Proteomes" id="UP000652761">
    <property type="component" value="Unassembled WGS sequence"/>
</dbReference>
<sequence length="232" mass="26254">MGGMWHAGIRTLGSLNRHRGTFQAQALLTSELHFPRTRLSSARIWPPPVSHDPDRLPASGLASNRQLCTCHQIHFQLCTSSLTCHLTGPTTADPGLIRRFLSSCIHCSVHMGVGRPFNRPSSSRLRQLARAMPPPQQQIPRLHQLCQRHRQRSSAPNRFQQLPHRPPYDLLGRKNNGTDVYGFPTLRCIRDSGWFCLWALDLVESSCYSGRRGTGNPFWALFMRLTHPTSFS</sequence>
<name>A0A843X000_COLES</name>
<comment type="caution">
    <text evidence="1">The sequence shown here is derived from an EMBL/GenBank/DDBJ whole genome shotgun (WGS) entry which is preliminary data.</text>
</comment>
<proteinExistence type="predicted"/>